<protein>
    <recommendedName>
        <fullName evidence="1">Putative peptidoglycan binding domain-containing protein</fullName>
    </recommendedName>
</protein>
<dbReference type="InterPro" id="IPR029055">
    <property type="entry name" value="Ntn_hydrolases_N"/>
</dbReference>
<dbReference type="InterPro" id="IPR014927">
    <property type="entry name" value="PG-bd_2"/>
</dbReference>
<feature type="domain" description="Putative peptidoglycan binding" evidence="1">
    <location>
        <begin position="217"/>
        <end position="289"/>
    </location>
</feature>
<dbReference type="PANTHER" id="PTHR39328">
    <property type="entry name" value="BLL2871 PROTEIN"/>
    <property type="match status" value="1"/>
</dbReference>
<dbReference type="EMBL" id="AFCE01000165">
    <property type="protein sequence ID" value="EGL81513.1"/>
    <property type="molecule type" value="Genomic_DNA"/>
</dbReference>
<organism evidence="2 3">
    <name type="scientific">Caldalkalibacillus thermarum (strain TA2.A1)</name>
    <dbReference type="NCBI Taxonomy" id="986075"/>
    <lineage>
        <taxon>Bacteria</taxon>
        <taxon>Bacillati</taxon>
        <taxon>Bacillota</taxon>
        <taxon>Bacilli</taxon>
        <taxon>Bacillales</taxon>
        <taxon>Bacillaceae</taxon>
        <taxon>Caldalkalibacillus</taxon>
    </lineage>
</organism>
<comment type="caution">
    <text evidence="2">The sequence shown here is derived from an EMBL/GenBank/DDBJ whole genome shotgun (WGS) entry which is preliminary data.</text>
</comment>
<reference evidence="2 3" key="1">
    <citation type="journal article" date="2011" name="J. Bacteriol.">
        <title>Draft genome sequence of the thermoalkaliphilic Caldalkalibacillus thermarum strain TA2.A1.</title>
        <authorList>
            <person name="Kalamorz F."/>
            <person name="Keis S."/>
            <person name="McMillan D.G."/>
            <person name="Olsson K."/>
            <person name="Stanton J.A."/>
            <person name="Stockwell P."/>
            <person name="Black M.A."/>
            <person name="Klingeman D.M."/>
            <person name="Land M.L."/>
            <person name="Han C.S."/>
            <person name="Martin S.L."/>
            <person name="Becher S.A."/>
            <person name="Peddie C.J."/>
            <person name="Morgan H.W."/>
            <person name="Matthies D."/>
            <person name="Preiss L."/>
            <person name="Meier T."/>
            <person name="Brown S.D."/>
            <person name="Cook G.M."/>
        </authorList>
    </citation>
    <scope>NUCLEOTIDE SEQUENCE [LARGE SCALE GENOMIC DNA]</scope>
    <source>
        <strain evidence="2 3">TA2.A1</strain>
    </source>
</reference>
<dbReference type="AlphaFoldDB" id="F5LAX4"/>
<dbReference type="Gene3D" id="3.60.20.10">
    <property type="entry name" value="Glutamine Phosphoribosylpyrophosphate, subunit 1, domain 1"/>
    <property type="match status" value="1"/>
</dbReference>
<proteinExistence type="predicted"/>
<dbReference type="Pfam" id="PF06267">
    <property type="entry name" value="DUF1028"/>
    <property type="match status" value="1"/>
</dbReference>
<dbReference type="SUPFAM" id="SSF56235">
    <property type="entry name" value="N-terminal nucleophile aminohydrolases (Ntn hydrolases)"/>
    <property type="match status" value="1"/>
</dbReference>
<dbReference type="RefSeq" id="WP_007506433.1">
    <property type="nucleotide sequence ID" value="NZ_AFCE01000165.1"/>
</dbReference>
<evidence type="ECO:0000313" key="3">
    <source>
        <dbReference type="Proteomes" id="UP000010716"/>
    </source>
</evidence>
<dbReference type="eggNOG" id="COG3342">
    <property type="taxonomic scope" value="Bacteria"/>
</dbReference>
<dbReference type="PANTHER" id="PTHR39328:SF1">
    <property type="entry name" value="BLL2871 PROTEIN"/>
    <property type="match status" value="1"/>
</dbReference>
<dbReference type="Pfam" id="PF08823">
    <property type="entry name" value="PG_binding_2"/>
    <property type="match status" value="1"/>
</dbReference>
<dbReference type="Proteomes" id="UP000010716">
    <property type="component" value="Unassembled WGS sequence"/>
</dbReference>
<evidence type="ECO:0000259" key="1">
    <source>
        <dbReference type="Pfam" id="PF08823"/>
    </source>
</evidence>
<gene>
    <name evidence="2" type="ORF">CathTA2_3059</name>
</gene>
<name>F5LAX4_CALTT</name>
<accession>F5LAX4</accession>
<dbReference type="InterPro" id="IPR010430">
    <property type="entry name" value="DUF1028"/>
</dbReference>
<sequence length="295" mass="32196">MQLTKDSKHLVATFSIVGFDPETQELGIAVQSKFLGVGAVVPWAKAGVGAIATQSFANTSYGPKGLALLESGLSAQETLDKLVAEDEGRMMRQVGIVDAQGRAATFTGDACYEWAGGQTGPNYAAQGNILVGRETVEAMGQTFEQSQGSLAERLLQALEAGQRAGGDKRGQQSAALLVVKEKGGYAGFNDRAIDLRVDDHPEPIKELFRLYHLHQLYFNKPKPEDIVPIEGEIREGLLNGLRRLGYLKPEARDSDAELFQALTAFIHTENFEAREQERGKIDLAVYRYLLRKADA</sequence>
<evidence type="ECO:0000313" key="2">
    <source>
        <dbReference type="EMBL" id="EGL81513.1"/>
    </source>
</evidence>